<reference evidence="9" key="1">
    <citation type="submission" date="2012-02" db="EMBL/GenBank/DDBJ databases">
        <title>The complete genome of Echinicola vietnamensis DSM 17526.</title>
        <authorList>
            <person name="Lucas S."/>
            <person name="Copeland A."/>
            <person name="Lapidus A."/>
            <person name="Glavina del Rio T."/>
            <person name="Dalin E."/>
            <person name="Tice H."/>
            <person name="Bruce D."/>
            <person name="Goodwin L."/>
            <person name="Pitluck S."/>
            <person name="Peters L."/>
            <person name="Ovchinnikova G."/>
            <person name="Teshima H."/>
            <person name="Kyrpides N."/>
            <person name="Mavromatis K."/>
            <person name="Ivanova N."/>
            <person name="Brettin T."/>
            <person name="Detter J.C."/>
            <person name="Han C."/>
            <person name="Larimer F."/>
            <person name="Land M."/>
            <person name="Hauser L."/>
            <person name="Markowitz V."/>
            <person name="Cheng J.-F."/>
            <person name="Hugenholtz P."/>
            <person name="Woyke T."/>
            <person name="Wu D."/>
            <person name="Brambilla E."/>
            <person name="Klenk H.-P."/>
            <person name="Eisen J.A."/>
        </authorList>
    </citation>
    <scope>NUCLEOTIDE SEQUENCE [LARGE SCALE GENOMIC DNA]</scope>
    <source>
        <strain evidence="9">DSM 17526 / LMG 23754 / KMM 6221</strain>
    </source>
</reference>
<dbReference type="Pfam" id="PF07980">
    <property type="entry name" value="SusD_RagB"/>
    <property type="match status" value="1"/>
</dbReference>
<keyword evidence="5" id="KW-0998">Cell outer membrane</keyword>
<evidence type="ECO:0000256" key="1">
    <source>
        <dbReference type="ARBA" id="ARBA00004442"/>
    </source>
</evidence>
<evidence type="ECO:0000259" key="6">
    <source>
        <dbReference type="Pfam" id="PF07980"/>
    </source>
</evidence>
<evidence type="ECO:0000313" key="9">
    <source>
        <dbReference type="Proteomes" id="UP000010796"/>
    </source>
</evidence>
<evidence type="ECO:0000256" key="3">
    <source>
        <dbReference type="ARBA" id="ARBA00022729"/>
    </source>
</evidence>
<feature type="domain" description="SusD-like N-terminal" evidence="7">
    <location>
        <begin position="97"/>
        <end position="212"/>
    </location>
</feature>
<dbReference type="AlphaFoldDB" id="L0FYA5"/>
<dbReference type="Pfam" id="PF14322">
    <property type="entry name" value="SusD-like_3"/>
    <property type="match status" value="1"/>
</dbReference>
<feature type="domain" description="RagB/SusD" evidence="6">
    <location>
        <begin position="345"/>
        <end position="568"/>
    </location>
</feature>
<dbReference type="SUPFAM" id="SSF48452">
    <property type="entry name" value="TPR-like"/>
    <property type="match status" value="1"/>
</dbReference>
<dbReference type="KEGG" id="evi:Echvi_2035"/>
<dbReference type="STRING" id="926556.Echvi_2035"/>
<accession>L0FYA5</accession>
<evidence type="ECO:0000259" key="7">
    <source>
        <dbReference type="Pfam" id="PF14322"/>
    </source>
</evidence>
<keyword evidence="4" id="KW-0472">Membrane</keyword>
<evidence type="ECO:0000256" key="2">
    <source>
        <dbReference type="ARBA" id="ARBA00006275"/>
    </source>
</evidence>
<dbReference type="InterPro" id="IPR011990">
    <property type="entry name" value="TPR-like_helical_dom_sf"/>
</dbReference>
<dbReference type="Proteomes" id="UP000010796">
    <property type="component" value="Chromosome"/>
</dbReference>
<dbReference type="InterPro" id="IPR033985">
    <property type="entry name" value="SusD-like_N"/>
</dbReference>
<sequence>MKIRIITLLALIVTLAGCEDFLEKPPLDDLTDETYWSSENNVRSFSWGFYTAYFSGYGSGYAWGKFFSGQSLNDDFGPTSPAQFRQNIPTAATGSYWTFAWVRKANIFLNRIQTVPMDEEAINHWSGVARFFRAMEYHDLVKQFGDVPWYDHELEETNEEDLYRPRDPRSFVMDRVLEDLQFAADNVRQVDGDPGLSVNRDVVLGFMSRIMLYEGTWQKYHEGNTEKAKAYLEAAKWAANEMISTGNYSLGDYREVFTSLNLSGNPEVILYRHYEPGLVTHALNSYNNKEPQTGVSKDAVETYLASDGLPVGLSPLYQGDRGIQNVMANRDGRIYGTLVSDELRLNGIQSNYSTTGYATLKFLNEEIKDDPEGSSNLNYTDSPVLRYGEVLMNYAEAVAELATVGGPALTQADLDMSINVLRDRPGVEMPHLTLVGNAPGVNGVAYDDPERDPDVPSLLWEIRRERRIELMMEGFRLDDLKRWEKLEYSDTEANENINRGAWIDKADYPDLQSSVILTDGESGYIIPATAAASQRRFEDPKVYLDPIPLDQITLYEEHGVTLEQNPGWEQ</sequence>
<name>L0FYA5_ECHVK</name>
<dbReference type="EMBL" id="CP003346">
    <property type="protein sequence ID" value="AGA78287.1"/>
    <property type="molecule type" value="Genomic_DNA"/>
</dbReference>
<protein>
    <submittedName>
        <fullName evidence="8">RagB/SusD family protein</fullName>
    </submittedName>
</protein>
<evidence type="ECO:0000313" key="8">
    <source>
        <dbReference type="EMBL" id="AGA78287.1"/>
    </source>
</evidence>
<dbReference type="OrthoDB" id="5694214at2"/>
<dbReference type="PATRIC" id="fig|926556.3.peg.2157"/>
<dbReference type="PROSITE" id="PS51257">
    <property type="entry name" value="PROKAR_LIPOPROTEIN"/>
    <property type="match status" value="1"/>
</dbReference>
<evidence type="ECO:0000256" key="5">
    <source>
        <dbReference type="ARBA" id="ARBA00023237"/>
    </source>
</evidence>
<gene>
    <name evidence="8" type="ordered locus">Echvi_2035</name>
</gene>
<comment type="similarity">
    <text evidence="2">Belongs to the SusD family.</text>
</comment>
<dbReference type="GO" id="GO:0009279">
    <property type="term" value="C:cell outer membrane"/>
    <property type="evidence" value="ECO:0007669"/>
    <property type="project" value="UniProtKB-SubCell"/>
</dbReference>
<dbReference type="HOGENOM" id="CLU_015553_0_1_10"/>
<evidence type="ECO:0000256" key="4">
    <source>
        <dbReference type="ARBA" id="ARBA00023136"/>
    </source>
</evidence>
<comment type="subcellular location">
    <subcellularLocation>
        <location evidence="1">Cell outer membrane</location>
    </subcellularLocation>
</comment>
<dbReference type="Gene3D" id="1.25.40.390">
    <property type="match status" value="1"/>
</dbReference>
<keyword evidence="3" id="KW-0732">Signal</keyword>
<proteinExistence type="inferred from homology"/>
<dbReference type="InterPro" id="IPR012944">
    <property type="entry name" value="SusD_RagB_dom"/>
</dbReference>
<keyword evidence="9" id="KW-1185">Reference proteome</keyword>
<dbReference type="eggNOG" id="COG0457">
    <property type="taxonomic scope" value="Bacteria"/>
</dbReference>
<organism evidence="8 9">
    <name type="scientific">Echinicola vietnamensis (strain DSM 17526 / LMG 23754 / KMM 6221)</name>
    <dbReference type="NCBI Taxonomy" id="926556"/>
    <lineage>
        <taxon>Bacteria</taxon>
        <taxon>Pseudomonadati</taxon>
        <taxon>Bacteroidota</taxon>
        <taxon>Cytophagia</taxon>
        <taxon>Cytophagales</taxon>
        <taxon>Cyclobacteriaceae</taxon>
        <taxon>Echinicola</taxon>
    </lineage>
</organism>
<dbReference type="RefSeq" id="WP_015265847.1">
    <property type="nucleotide sequence ID" value="NC_019904.1"/>
</dbReference>